<keyword evidence="2 6" id="KW-0808">Transferase</keyword>
<dbReference type="PANTHER" id="PTHR14456">
    <property type="entry name" value="INOSITOL POLYPHOSPHATE KINASE 1"/>
    <property type="match status" value="1"/>
</dbReference>
<accession>A0ABQ8UH59</accession>
<gene>
    <name evidence="7" type="ORF">PAPYR_7874</name>
</gene>
<name>A0ABQ8UH59_9EUKA</name>
<organism evidence="7 8">
    <name type="scientific">Paratrimastix pyriformis</name>
    <dbReference type="NCBI Taxonomy" id="342808"/>
    <lineage>
        <taxon>Eukaryota</taxon>
        <taxon>Metamonada</taxon>
        <taxon>Preaxostyla</taxon>
        <taxon>Paratrimastigidae</taxon>
        <taxon>Paratrimastix</taxon>
    </lineage>
</organism>
<evidence type="ECO:0000256" key="2">
    <source>
        <dbReference type="ARBA" id="ARBA00022679"/>
    </source>
</evidence>
<proteinExistence type="predicted"/>
<sequence>MLELLEVDMTASVWHYKAEGGSSIVLSYAGTTENLRGKVLRISKSSLVGHPIAKRTTNDLLFASHFQHLIPSGSAPVLVNVTPSFLARIASSIEPVRPACRRESAAIDLHNPCAVLLEDSTVLPGPENIPAIHRTIGIEIKPKIGFPEFRCPTGPLCRYSLMQALKLGAGVPDAHVRSSYCPVAFFSADRARRLRSLRALFECPQNNFRLFVDGCLHSLPSHGSARALDSFELALRSLGWTVEEALVATCDLLHDSGVLVNLAAIQQLDQVGIYRISILYESIILTLNQFLRPGGSPETLNLLLRAVNCREVPKASLALLLDELFEPDLTARTALSYLTAQHAEAHVRETSCCCGELQICLEQLARSGRIPKSLDGLSGFGANLVDERPKSAPSPMFRFFWGEAPGEPQVLVNHNLDNGALKDWCTAVNEVRCFLCSDTAKDCSLLIAIGARLPAGSAAGRVRVIDLDAKHHSRIPRWKRLEDRLLEAVTTLEESSLTASS</sequence>
<keyword evidence="3 6" id="KW-0547">Nucleotide-binding</keyword>
<comment type="caution">
    <text evidence="7">The sequence shown here is derived from an EMBL/GenBank/DDBJ whole genome shotgun (WGS) entry which is preliminary data.</text>
</comment>
<keyword evidence="5 6" id="KW-0067">ATP-binding</keyword>
<dbReference type="InterPro" id="IPR043001">
    <property type="entry name" value="IP5_2-K_N_lobe"/>
</dbReference>
<dbReference type="PANTHER" id="PTHR14456:SF2">
    <property type="entry name" value="INOSITOL-PENTAKISPHOSPHATE 2-KINASE"/>
    <property type="match status" value="1"/>
</dbReference>
<protein>
    <recommendedName>
        <fullName evidence="1 6">Inositol-pentakisphosphate 2-kinase</fullName>
        <ecNumber evidence="1 6">2.7.1.158</ecNumber>
    </recommendedName>
</protein>
<reference evidence="7" key="1">
    <citation type="journal article" date="2022" name="bioRxiv">
        <title>Genomics of Preaxostyla Flagellates Illuminates Evolutionary Transitions and the Path Towards Mitochondrial Loss.</title>
        <authorList>
            <person name="Novak L.V.F."/>
            <person name="Treitli S.C."/>
            <person name="Pyrih J."/>
            <person name="Halakuc P."/>
            <person name="Pipaliya S.V."/>
            <person name="Vacek V."/>
            <person name="Brzon O."/>
            <person name="Soukal P."/>
            <person name="Eme L."/>
            <person name="Dacks J.B."/>
            <person name="Karnkowska A."/>
            <person name="Elias M."/>
            <person name="Hampl V."/>
        </authorList>
    </citation>
    <scope>NUCLEOTIDE SEQUENCE</scope>
    <source>
        <strain evidence="7">RCP-MX</strain>
    </source>
</reference>
<keyword evidence="4 6" id="KW-0418">Kinase</keyword>
<evidence type="ECO:0000256" key="1">
    <source>
        <dbReference type="ARBA" id="ARBA00012023"/>
    </source>
</evidence>
<dbReference type="EC" id="2.7.1.158" evidence="1 6"/>
<evidence type="ECO:0000313" key="8">
    <source>
        <dbReference type="Proteomes" id="UP001141327"/>
    </source>
</evidence>
<evidence type="ECO:0000256" key="4">
    <source>
        <dbReference type="ARBA" id="ARBA00022777"/>
    </source>
</evidence>
<dbReference type="EMBL" id="JAPMOS010000061">
    <property type="protein sequence ID" value="KAJ4456755.1"/>
    <property type="molecule type" value="Genomic_DNA"/>
</dbReference>
<evidence type="ECO:0000313" key="7">
    <source>
        <dbReference type="EMBL" id="KAJ4456755.1"/>
    </source>
</evidence>
<comment type="domain">
    <text evidence="6">The EXKPK motif is conserved in inositol-pentakisphosphate 2-kinases of both family 1 and 2.</text>
</comment>
<dbReference type="Proteomes" id="UP001141327">
    <property type="component" value="Unassembled WGS sequence"/>
</dbReference>
<dbReference type="Gene3D" id="3.30.200.110">
    <property type="entry name" value="Inositol-pentakisphosphate 2-kinase, N-lobe"/>
    <property type="match status" value="1"/>
</dbReference>
<dbReference type="Pfam" id="PF06090">
    <property type="entry name" value="Ins_P5_2-kin"/>
    <property type="match status" value="1"/>
</dbReference>
<evidence type="ECO:0000256" key="3">
    <source>
        <dbReference type="ARBA" id="ARBA00022741"/>
    </source>
</evidence>
<keyword evidence="8" id="KW-1185">Reference proteome</keyword>
<dbReference type="InterPro" id="IPR009286">
    <property type="entry name" value="Ins_P5_2-kin"/>
</dbReference>
<comment type="catalytic activity">
    <reaction evidence="6">
        <text>1D-myo-inositol 1,3,4,5,6-pentakisphosphate + ATP = 1D-myo-inositol hexakisphosphate + ADP + H(+)</text>
        <dbReference type="Rhea" id="RHEA:20313"/>
        <dbReference type="ChEBI" id="CHEBI:15378"/>
        <dbReference type="ChEBI" id="CHEBI:30616"/>
        <dbReference type="ChEBI" id="CHEBI:57733"/>
        <dbReference type="ChEBI" id="CHEBI:58130"/>
        <dbReference type="ChEBI" id="CHEBI:456216"/>
        <dbReference type="EC" id="2.7.1.158"/>
    </reaction>
</comment>
<comment type="function">
    <text evidence="6">Phosphorylates Ins(1,3,4,5,6)P5 at position 2 to form Ins(1,2,3,4,5,6)P6 (InsP6 or phytate).</text>
</comment>
<evidence type="ECO:0000256" key="6">
    <source>
        <dbReference type="RuleBase" id="RU364126"/>
    </source>
</evidence>
<evidence type="ECO:0000256" key="5">
    <source>
        <dbReference type="ARBA" id="ARBA00022840"/>
    </source>
</evidence>